<dbReference type="Gene3D" id="1.25.40.10">
    <property type="entry name" value="Tetratricopeptide repeat domain"/>
    <property type="match status" value="4"/>
</dbReference>
<keyword evidence="2" id="KW-1185">Reference proteome</keyword>
<organism evidence="1 2">
    <name type="scientific">Streptomyces pharetrae CZA14</name>
    <dbReference type="NCBI Taxonomy" id="1144883"/>
    <lineage>
        <taxon>Bacteria</taxon>
        <taxon>Bacillati</taxon>
        <taxon>Actinomycetota</taxon>
        <taxon>Actinomycetes</taxon>
        <taxon>Kitasatosporales</taxon>
        <taxon>Streptomycetaceae</taxon>
        <taxon>Streptomyces</taxon>
    </lineage>
</organism>
<evidence type="ECO:0000313" key="1">
    <source>
        <dbReference type="EMBL" id="OSZ57322.1"/>
    </source>
</evidence>
<proteinExistence type="predicted"/>
<dbReference type="Gene3D" id="3.40.50.300">
    <property type="entry name" value="P-loop containing nucleotide triphosphate hydrolases"/>
    <property type="match status" value="1"/>
</dbReference>
<comment type="caution">
    <text evidence="1">The sequence shown here is derived from an EMBL/GenBank/DDBJ whole genome shotgun (WGS) entry which is preliminary data.</text>
</comment>
<gene>
    <name evidence="1" type="ORF">OQI_27945</name>
</gene>
<dbReference type="Pfam" id="PF13374">
    <property type="entry name" value="TPR_10"/>
    <property type="match status" value="3"/>
</dbReference>
<sequence length="1066" mass="113765">MTDPDPWRRLPASALQNVQVTGGFGYGTIGADLHVLAHRGPVYVLSEYRRRAAARDPEWLLAQPSRLLNAGFETVEFTGREEELARLTAWRDAPSPRLSATWLHAPGGQGKTRLAAEFSARSAAAGYKVVTVTHGPGSVLEPPGSQDLRPGDAAGLLLVIDYVDRWPVSHLALLFGNVLLRQPLPTRLLLLARSPQPWPAVRACLEDLSADTHLHFLPPLPGGARSEPREHMYTVARDCFAALYGITDPDAIAMPATLARPEFGLVLTVQMAALVAVDAHHRGAAAPVDGPGALSAYLLDREQQYWQLLYERGKDGLDFTTRPQTMARTVFTAVLTGATDHPRGVAVLRAVHKQQRLGDQNLGGLDAGQLLADHARCYPPADAATVLEPMYPDRLAEDFLALSLPGHTVGSHVPAPWAGSLLEAVTARAPDGTPPAHIARTVTMLASAAVPDRWPHVAPYLNGILRADPALALAAGGPALAMLAGVTGLDTAVLQAVVDLFPRRDVDLDLGMAALSRRLTDRLLADEPLAARRGLLHYQLGERLGNAGQRSEALAAAQEAVAVFQPLAASDPFHLPGLAMSLNQLAIRLAAVGRRAEAVAPAEKSLDLFRRLAASNAGYLPELANALSNAGSRLFEEGRYEAALVPAAEAVALYQGLAEHDENGGRHLQALAIALDNYANALTALERHEESLALSESATRIHAALAAGAPGTHLPELARALNNLAGRLYHLGRYEDALARNKEALEITHRLAEANPAVYQRDLWGVLTSLSVLQARAGRPEAALTAAQEALELARSMADAAPAAHESDLAAALKNSFARLADVERYADAVEHARQAAPILRRIAADNPQVHLPDLAHLLEKAAIFLSYLKRTAEAVSFMEEAIALRRGLVDGDRAAHRVELAMALDVLGTFLAKLPGRLPDAAAVIRDAIGLYEEVSRAGATDHLAYYAGTLNNLSAIVTHLGQHDDALELSRRAVDLHSELVVAGAVDVGTYLTALKNFADVRATPGRELADALAAVTEALRIRDELLPDDARQSAAGQDALTLTKTRVLVAAALRTHGEGPPMK</sequence>
<name>A0ABX3YC71_9ACTN</name>
<evidence type="ECO:0008006" key="3">
    <source>
        <dbReference type="Google" id="ProtNLM"/>
    </source>
</evidence>
<evidence type="ECO:0000313" key="2">
    <source>
        <dbReference type="Proteomes" id="UP000194266"/>
    </source>
</evidence>
<dbReference type="SMART" id="SM00028">
    <property type="entry name" value="TPR"/>
    <property type="match status" value="7"/>
</dbReference>
<dbReference type="EMBL" id="MRYD01000201">
    <property type="protein sequence ID" value="OSZ57322.1"/>
    <property type="molecule type" value="Genomic_DNA"/>
</dbReference>
<protein>
    <recommendedName>
        <fullName evidence="3">Tetratricopeptide repeat protein</fullName>
    </recommendedName>
</protein>
<reference evidence="1 2" key="1">
    <citation type="submission" date="2016-12" db="EMBL/GenBank/DDBJ databases">
        <title>Genome Mining:The Detection of Biosynthetic Gene Clusters to Aid in the Expression of Curamycin A produced by Streptomyces sp. strain CZA14.</title>
        <authorList>
            <person name="Durrell K.A."/>
            <person name="Kirby B.M."/>
            <person name="Khan W."/>
            <person name="Mthethwa T."/>
            <person name="Le Roes-Hill M."/>
        </authorList>
    </citation>
    <scope>NUCLEOTIDE SEQUENCE [LARGE SCALE GENOMIC DNA]</scope>
    <source>
        <strain evidence="1 2">CZA14</strain>
    </source>
</reference>
<dbReference type="InterPro" id="IPR027417">
    <property type="entry name" value="P-loop_NTPase"/>
</dbReference>
<dbReference type="Proteomes" id="UP000194266">
    <property type="component" value="Unassembled WGS sequence"/>
</dbReference>
<accession>A0ABX3YC71</accession>
<dbReference type="InterPro" id="IPR019734">
    <property type="entry name" value="TPR_rpt"/>
</dbReference>
<dbReference type="SUPFAM" id="SSF48452">
    <property type="entry name" value="TPR-like"/>
    <property type="match status" value="3"/>
</dbReference>
<dbReference type="PANTHER" id="PTHR19959:SF119">
    <property type="entry name" value="FUNGAL LIPASE-LIKE DOMAIN-CONTAINING PROTEIN"/>
    <property type="match status" value="1"/>
</dbReference>
<dbReference type="InterPro" id="IPR011990">
    <property type="entry name" value="TPR-like_helical_dom_sf"/>
</dbReference>
<dbReference type="RefSeq" id="WP_143659801.1">
    <property type="nucleotide sequence ID" value="NZ_MRYD01000201.1"/>
</dbReference>
<dbReference type="PANTHER" id="PTHR19959">
    <property type="entry name" value="KINESIN LIGHT CHAIN"/>
    <property type="match status" value="1"/>
</dbReference>